<keyword evidence="4" id="KW-0233">DNA recombination</keyword>
<name>A0A430B4X2_9ENTE</name>
<keyword evidence="3 5" id="KW-0238">DNA-binding</keyword>
<gene>
    <name evidence="8" type="ORF">CBF28_06630</name>
</gene>
<dbReference type="PROSITE" id="PS51900">
    <property type="entry name" value="CB"/>
    <property type="match status" value="1"/>
</dbReference>
<dbReference type="RefSeq" id="WP_126793231.1">
    <property type="nucleotide sequence ID" value="NZ_CP060720.1"/>
</dbReference>
<organism evidence="8 9">
    <name type="scientific">Vagococcus carniphilus</name>
    <dbReference type="NCBI Taxonomy" id="218144"/>
    <lineage>
        <taxon>Bacteria</taxon>
        <taxon>Bacillati</taxon>
        <taxon>Bacillota</taxon>
        <taxon>Bacilli</taxon>
        <taxon>Lactobacillales</taxon>
        <taxon>Enterococcaceae</taxon>
        <taxon>Vagococcus</taxon>
    </lineage>
</organism>
<dbReference type="GO" id="GO:0015074">
    <property type="term" value="P:DNA integration"/>
    <property type="evidence" value="ECO:0007669"/>
    <property type="project" value="UniProtKB-KW"/>
</dbReference>
<evidence type="ECO:0000256" key="2">
    <source>
        <dbReference type="ARBA" id="ARBA00022908"/>
    </source>
</evidence>
<keyword evidence="2" id="KW-0229">DNA integration</keyword>
<dbReference type="InterPro" id="IPR011010">
    <property type="entry name" value="DNA_brk_join_enz"/>
</dbReference>
<dbReference type="GO" id="GO:0003677">
    <property type="term" value="F:DNA binding"/>
    <property type="evidence" value="ECO:0007669"/>
    <property type="project" value="UniProtKB-UniRule"/>
</dbReference>
<dbReference type="Pfam" id="PF00589">
    <property type="entry name" value="Phage_integrase"/>
    <property type="match status" value="1"/>
</dbReference>
<evidence type="ECO:0000259" key="6">
    <source>
        <dbReference type="PROSITE" id="PS51898"/>
    </source>
</evidence>
<dbReference type="PANTHER" id="PTHR30349:SF64">
    <property type="entry name" value="PROPHAGE INTEGRASE INTD-RELATED"/>
    <property type="match status" value="1"/>
</dbReference>
<dbReference type="EMBL" id="NGKB01000005">
    <property type="protein sequence ID" value="RSU15396.1"/>
    <property type="molecule type" value="Genomic_DNA"/>
</dbReference>
<feature type="domain" description="Tyr recombinase" evidence="6">
    <location>
        <begin position="184"/>
        <end position="402"/>
    </location>
</feature>
<evidence type="ECO:0000256" key="1">
    <source>
        <dbReference type="ARBA" id="ARBA00008857"/>
    </source>
</evidence>
<dbReference type="GeneID" id="95580726"/>
<dbReference type="CDD" id="cd01189">
    <property type="entry name" value="INT_ICEBs1_C_like"/>
    <property type="match status" value="1"/>
</dbReference>
<dbReference type="PROSITE" id="PS51898">
    <property type="entry name" value="TYR_RECOMBINASE"/>
    <property type="match status" value="1"/>
</dbReference>
<dbReference type="AlphaFoldDB" id="A0A430B4X2"/>
<dbReference type="InterPro" id="IPR044068">
    <property type="entry name" value="CB"/>
</dbReference>
<comment type="similarity">
    <text evidence="1">Belongs to the 'phage' integrase family.</text>
</comment>
<dbReference type="InterPro" id="IPR010998">
    <property type="entry name" value="Integrase_recombinase_N"/>
</dbReference>
<feature type="domain" description="Core-binding (CB)" evidence="7">
    <location>
        <begin position="72"/>
        <end position="155"/>
    </location>
</feature>
<evidence type="ECO:0000256" key="5">
    <source>
        <dbReference type="PROSITE-ProRule" id="PRU01248"/>
    </source>
</evidence>
<dbReference type="InterPro" id="IPR002104">
    <property type="entry name" value="Integrase_catalytic"/>
</dbReference>
<evidence type="ECO:0000313" key="8">
    <source>
        <dbReference type="EMBL" id="RSU15396.1"/>
    </source>
</evidence>
<dbReference type="InterPro" id="IPR004107">
    <property type="entry name" value="Integrase_SAM-like_N"/>
</dbReference>
<evidence type="ECO:0000256" key="3">
    <source>
        <dbReference type="ARBA" id="ARBA00023125"/>
    </source>
</evidence>
<dbReference type="Proteomes" id="UP000288028">
    <property type="component" value="Unassembled WGS sequence"/>
</dbReference>
<sequence>MYFEERKNKNGESFYVAVERYIDPLTGKKKRASIVYRTNTVRARRQVERELVDKIDDLISKKQGYFQGKSMLTFYDLKNSWFDTWRTTVKPQTVKREELVIDRLSELIADDILLEKITPLLIQNCLNEYREKYHSTHSTMQHIKCTLNKIFDYGVLHNVIAFSPSRVVKLSATVEEKRAKKIRLEKKFLDEREVKALLSELKGRRNQNYYDLALFLIGTGCRIGEASALTESDIDFKNHLVTIDKSLQAHDLKVDDFYLDTTKTETSERVEQLPEFVIEALKRVIKRNKQFDKHMENFPSEVFRKSDFLFKTEYGAPITSHSFREILGRVNKVLQIECQEKYGFEWIKNAVPHSFRHIHITVLRNDPNIPLKEVQARVGHVQVETTNGYTHLMNDSQEKSVEAISRFIEKMGVSESKV</sequence>
<dbReference type="GO" id="GO:0006310">
    <property type="term" value="P:DNA recombination"/>
    <property type="evidence" value="ECO:0007669"/>
    <property type="project" value="UniProtKB-KW"/>
</dbReference>
<evidence type="ECO:0000259" key="7">
    <source>
        <dbReference type="PROSITE" id="PS51900"/>
    </source>
</evidence>
<dbReference type="PANTHER" id="PTHR30349">
    <property type="entry name" value="PHAGE INTEGRASE-RELATED"/>
    <property type="match status" value="1"/>
</dbReference>
<dbReference type="Gene3D" id="1.10.443.10">
    <property type="entry name" value="Intergrase catalytic core"/>
    <property type="match status" value="1"/>
</dbReference>
<proteinExistence type="inferred from homology"/>
<protein>
    <submittedName>
        <fullName evidence="8">RepB family plasmid replication initiator protein</fullName>
    </submittedName>
</protein>
<dbReference type="SUPFAM" id="SSF56349">
    <property type="entry name" value="DNA breaking-rejoining enzymes"/>
    <property type="match status" value="1"/>
</dbReference>
<dbReference type="InterPro" id="IPR050090">
    <property type="entry name" value="Tyrosine_recombinase_XerCD"/>
</dbReference>
<comment type="caution">
    <text evidence="8">The sequence shown here is derived from an EMBL/GenBank/DDBJ whole genome shotgun (WGS) entry which is preliminary data.</text>
</comment>
<dbReference type="OrthoDB" id="9803188at2"/>
<accession>A0A430B4X2</accession>
<dbReference type="Gene3D" id="1.10.150.130">
    <property type="match status" value="1"/>
</dbReference>
<dbReference type="InterPro" id="IPR013762">
    <property type="entry name" value="Integrase-like_cat_sf"/>
</dbReference>
<evidence type="ECO:0000256" key="4">
    <source>
        <dbReference type="ARBA" id="ARBA00023172"/>
    </source>
</evidence>
<evidence type="ECO:0000313" key="9">
    <source>
        <dbReference type="Proteomes" id="UP000288028"/>
    </source>
</evidence>
<reference evidence="8 9" key="1">
    <citation type="submission" date="2017-05" db="EMBL/GenBank/DDBJ databases">
        <title>Vagococcus spp. assemblies.</title>
        <authorList>
            <person name="Gulvik C.A."/>
        </authorList>
    </citation>
    <scope>NUCLEOTIDE SEQUENCE [LARGE SCALE GENOMIC DNA]</scope>
    <source>
        <strain evidence="8 9">SS1714</strain>
    </source>
</reference>
<keyword evidence="9" id="KW-1185">Reference proteome</keyword>
<dbReference type="Pfam" id="PF14659">
    <property type="entry name" value="Phage_int_SAM_3"/>
    <property type="match status" value="1"/>
</dbReference>